<keyword evidence="3" id="KW-1185">Reference proteome</keyword>
<reference evidence="2 3" key="1">
    <citation type="submission" date="2020-08" db="EMBL/GenBank/DDBJ databases">
        <title>Genomic Encyclopedia of Type Strains, Phase IV (KMG-IV): sequencing the most valuable type-strain genomes for metagenomic binning, comparative biology and taxonomic classification.</title>
        <authorList>
            <person name="Goeker M."/>
        </authorList>
    </citation>
    <scope>NUCLEOTIDE SEQUENCE [LARGE SCALE GENOMIC DNA]</scope>
    <source>
        <strain evidence="2 3">DSM 24696</strain>
    </source>
</reference>
<accession>A0A840QP05</accession>
<dbReference type="Pfam" id="PF03780">
    <property type="entry name" value="Asp23"/>
    <property type="match status" value="1"/>
</dbReference>
<proteinExistence type="inferred from homology"/>
<gene>
    <name evidence="2" type="ORF">HNQ41_001234</name>
</gene>
<evidence type="ECO:0000313" key="2">
    <source>
        <dbReference type="EMBL" id="MBB5173071.1"/>
    </source>
</evidence>
<comment type="similarity">
    <text evidence="1">Belongs to the asp23 family.</text>
</comment>
<dbReference type="AlphaFoldDB" id="A0A840QP05"/>
<comment type="caution">
    <text evidence="2">The sequence shown here is derived from an EMBL/GenBank/DDBJ whole genome shotgun (WGS) entry which is preliminary data.</text>
</comment>
<dbReference type="EMBL" id="JACHHB010000004">
    <property type="protein sequence ID" value="MBB5173071.1"/>
    <property type="molecule type" value="Genomic_DNA"/>
</dbReference>
<name>A0A840QP05_9BACI</name>
<evidence type="ECO:0000256" key="1">
    <source>
        <dbReference type="ARBA" id="ARBA00005721"/>
    </source>
</evidence>
<dbReference type="PANTHER" id="PTHR34297:SF1">
    <property type="entry name" value="ASP23_GLS24 FAMILY ENVELOPE STRESS RESPONSE PROTEIN"/>
    <property type="match status" value="1"/>
</dbReference>
<dbReference type="Proteomes" id="UP000551878">
    <property type="component" value="Unassembled WGS sequence"/>
</dbReference>
<organism evidence="2 3">
    <name type="scientific">Texcoconibacillus texcoconensis</name>
    <dbReference type="NCBI Taxonomy" id="1095777"/>
    <lineage>
        <taxon>Bacteria</taxon>
        <taxon>Bacillati</taxon>
        <taxon>Bacillota</taxon>
        <taxon>Bacilli</taxon>
        <taxon>Bacillales</taxon>
        <taxon>Bacillaceae</taxon>
        <taxon>Texcoconibacillus</taxon>
    </lineage>
</organism>
<dbReference type="InterPro" id="IPR005531">
    <property type="entry name" value="Asp23"/>
</dbReference>
<sequence length="138" mass="15010">MKENHLIDLDEEKSQLGKVEISPEVIEVIAGLAASEIEGVATMRGNFASGVAERFGKKAHGKGVKVDLNEEGITVDVYTVMSYGVSVPEVCKKIQENILQTIETMTAIKLLEVNVHVVGVQLETDKQEGEEDKQDSPS</sequence>
<dbReference type="PANTHER" id="PTHR34297">
    <property type="entry name" value="HYPOTHETICAL CYTOSOLIC PROTEIN-RELATED"/>
    <property type="match status" value="1"/>
</dbReference>
<evidence type="ECO:0000313" key="3">
    <source>
        <dbReference type="Proteomes" id="UP000551878"/>
    </source>
</evidence>
<dbReference type="RefSeq" id="WP_184663514.1">
    <property type="nucleotide sequence ID" value="NZ_JACHHB010000004.1"/>
</dbReference>
<protein>
    <submittedName>
        <fullName evidence="2">Putative alkaline shock family protein YloU</fullName>
    </submittedName>
</protein>